<comment type="caution">
    <text evidence="9">The sequence shown here is derived from an EMBL/GenBank/DDBJ whole genome shotgun (WGS) entry which is preliminary data.</text>
</comment>
<dbReference type="GO" id="GO:0005634">
    <property type="term" value="C:nucleus"/>
    <property type="evidence" value="ECO:0007669"/>
    <property type="project" value="UniProtKB-SubCell"/>
</dbReference>
<evidence type="ECO:0000256" key="1">
    <source>
        <dbReference type="ARBA" id="ARBA00004123"/>
    </source>
</evidence>
<dbReference type="InterPro" id="IPR036236">
    <property type="entry name" value="Znf_C2H2_sf"/>
</dbReference>
<organism evidence="9 10">
    <name type="scientific">Meganyctiphanes norvegica</name>
    <name type="common">Northern krill</name>
    <name type="synonym">Thysanopoda norvegica</name>
    <dbReference type="NCBI Taxonomy" id="48144"/>
    <lineage>
        <taxon>Eukaryota</taxon>
        <taxon>Metazoa</taxon>
        <taxon>Ecdysozoa</taxon>
        <taxon>Arthropoda</taxon>
        <taxon>Crustacea</taxon>
        <taxon>Multicrustacea</taxon>
        <taxon>Malacostraca</taxon>
        <taxon>Eumalacostraca</taxon>
        <taxon>Eucarida</taxon>
        <taxon>Euphausiacea</taxon>
        <taxon>Euphausiidae</taxon>
        <taxon>Meganyctiphanes</taxon>
    </lineage>
</organism>
<dbReference type="GO" id="GO:0008270">
    <property type="term" value="F:zinc ion binding"/>
    <property type="evidence" value="ECO:0007669"/>
    <property type="project" value="UniProtKB-KW"/>
</dbReference>
<feature type="non-terminal residue" evidence="9">
    <location>
        <position position="1"/>
    </location>
</feature>
<evidence type="ECO:0000259" key="8">
    <source>
        <dbReference type="PROSITE" id="PS50157"/>
    </source>
</evidence>
<reference evidence="9 10" key="1">
    <citation type="submission" date="2024-05" db="EMBL/GenBank/DDBJ databases">
        <authorList>
            <person name="Wallberg A."/>
        </authorList>
    </citation>
    <scope>NUCLEOTIDE SEQUENCE [LARGE SCALE GENOMIC DNA]</scope>
</reference>
<keyword evidence="2" id="KW-0479">Metal-binding</keyword>
<feature type="non-terminal residue" evidence="9">
    <location>
        <position position="139"/>
    </location>
</feature>
<evidence type="ECO:0000256" key="6">
    <source>
        <dbReference type="ARBA" id="ARBA00023242"/>
    </source>
</evidence>
<protein>
    <recommendedName>
        <fullName evidence="8">C2H2-type domain-containing protein</fullName>
    </recommendedName>
</protein>
<evidence type="ECO:0000256" key="3">
    <source>
        <dbReference type="ARBA" id="ARBA00022737"/>
    </source>
</evidence>
<dbReference type="Proteomes" id="UP001497623">
    <property type="component" value="Unassembled WGS sequence"/>
</dbReference>
<dbReference type="AlphaFoldDB" id="A0AAV2S5P5"/>
<dbReference type="PROSITE" id="PS00028">
    <property type="entry name" value="ZINC_FINGER_C2H2_1"/>
    <property type="match status" value="2"/>
</dbReference>
<evidence type="ECO:0000313" key="10">
    <source>
        <dbReference type="Proteomes" id="UP001497623"/>
    </source>
</evidence>
<name>A0AAV2S5P5_MEGNR</name>
<feature type="domain" description="C2H2-type" evidence="8">
    <location>
        <begin position="73"/>
        <end position="100"/>
    </location>
</feature>
<feature type="domain" description="C2H2-type" evidence="8">
    <location>
        <begin position="101"/>
        <end position="128"/>
    </location>
</feature>
<keyword evidence="4 7" id="KW-0863">Zinc-finger</keyword>
<dbReference type="PANTHER" id="PTHR16515:SF49">
    <property type="entry name" value="GASTRULA ZINC FINGER PROTEIN XLCGF49.1-LIKE-RELATED"/>
    <property type="match status" value="1"/>
</dbReference>
<dbReference type="Pfam" id="PF00096">
    <property type="entry name" value="zf-C2H2"/>
    <property type="match status" value="2"/>
</dbReference>
<accession>A0AAV2S5P5</accession>
<dbReference type="PROSITE" id="PS50157">
    <property type="entry name" value="ZINC_FINGER_C2H2_2"/>
    <property type="match status" value="2"/>
</dbReference>
<sequence>KYEIIKEEKHKIEELMQIQDVDMEVGEENVKYEEPLVEINELHHVKHQIRHIECSLNNDLKIHMRTHTGEKTYQCSICDKDYSQKDNRIRHQKQHTGERSYQCSQCNKAFSQSCNLISHQRIHNGEKTYQCSQCDKDFS</sequence>
<dbReference type="Gene3D" id="3.30.160.60">
    <property type="entry name" value="Classic Zinc Finger"/>
    <property type="match status" value="4"/>
</dbReference>
<dbReference type="FunFam" id="3.30.160.60:FF:002343">
    <property type="entry name" value="Zinc finger protein 33A"/>
    <property type="match status" value="1"/>
</dbReference>
<dbReference type="PANTHER" id="PTHR16515">
    <property type="entry name" value="PR DOMAIN ZINC FINGER PROTEIN"/>
    <property type="match status" value="1"/>
</dbReference>
<keyword evidence="5" id="KW-0862">Zinc</keyword>
<evidence type="ECO:0000256" key="4">
    <source>
        <dbReference type="ARBA" id="ARBA00022771"/>
    </source>
</evidence>
<comment type="subcellular location">
    <subcellularLocation>
        <location evidence="1">Nucleus</location>
    </subcellularLocation>
</comment>
<dbReference type="SMART" id="SM00355">
    <property type="entry name" value="ZnF_C2H2"/>
    <property type="match status" value="3"/>
</dbReference>
<dbReference type="SUPFAM" id="SSF57667">
    <property type="entry name" value="beta-beta-alpha zinc fingers"/>
    <property type="match status" value="2"/>
</dbReference>
<dbReference type="EMBL" id="CAXKWB010048527">
    <property type="protein sequence ID" value="CAL4166741.1"/>
    <property type="molecule type" value="Genomic_DNA"/>
</dbReference>
<dbReference type="InterPro" id="IPR013087">
    <property type="entry name" value="Znf_C2H2_type"/>
</dbReference>
<gene>
    <name evidence="9" type="ORF">MNOR_LOCUS33500</name>
</gene>
<proteinExistence type="predicted"/>
<dbReference type="InterPro" id="IPR050331">
    <property type="entry name" value="Zinc_finger"/>
</dbReference>
<keyword evidence="6" id="KW-0539">Nucleus</keyword>
<evidence type="ECO:0000256" key="7">
    <source>
        <dbReference type="PROSITE-ProRule" id="PRU00042"/>
    </source>
</evidence>
<keyword evidence="10" id="KW-1185">Reference proteome</keyword>
<evidence type="ECO:0000256" key="2">
    <source>
        <dbReference type="ARBA" id="ARBA00022723"/>
    </source>
</evidence>
<dbReference type="GO" id="GO:0006355">
    <property type="term" value="P:regulation of DNA-templated transcription"/>
    <property type="evidence" value="ECO:0007669"/>
    <property type="project" value="UniProtKB-ARBA"/>
</dbReference>
<dbReference type="FunFam" id="3.30.160.60:FF:000281">
    <property type="entry name" value="Zinc finger protein 558 isoform X1"/>
    <property type="match status" value="1"/>
</dbReference>
<keyword evidence="3" id="KW-0677">Repeat</keyword>
<evidence type="ECO:0000313" key="9">
    <source>
        <dbReference type="EMBL" id="CAL4166741.1"/>
    </source>
</evidence>
<evidence type="ECO:0000256" key="5">
    <source>
        <dbReference type="ARBA" id="ARBA00022833"/>
    </source>
</evidence>